<dbReference type="RefSeq" id="WP_098737604.1">
    <property type="nucleotide sequence ID" value="NZ_PDKW01000041.1"/>
</dbReference>
<proteinExistence type="predicted"/>
<reference evidence="2" key="1">
    <citation type="submission" date="2017-10" db="EMBL/GenBank/DDBJ databases">
        <authorList>
            <person name="Kravchenko I.K."/>
            <person name="Grouzdev D.S."/>
        </authorList>
    </citation>
    <scope>NUCLEOTIDE SEQUENCE [LARGE SCALE GENOMIC DNA]</scope>
    <source>
        <strain evidence="2">B2</strain>
    </source>
</reference>
<protein>
    <submittedName>
        <fullName evidence="1">Uncharacterized protein</fullName>
    </submittedName>
</protein>
<keyword evidence="2" id="KW-1185">Reference proteome</keyword>
<gene>
    <name evidence="1" type="ORF">CRT60_16475</name>
</gene>
<dbReference type="Proteomes" id="UP000225379">
    <property type="component" value="Unassembled WGS sequence"/>
</dbReference>
<accession>A0A2B8BH16</accession>
<comment type="caution">
    <text evidence="1">The sequence shown here is derived from an EMBL/GenBank/DDBJ whole genome shotgun (WGS) entry which is preliminary data.</text>
</comment>
<sequence>MPNASASLPTGAQITGAQIIPAIGWFAEYVDTLRVAGGRPIRQRLAAWALLTEAGSDGRPVMRLVGFLPEGDQADRLHGFLRYSWAPVTKPHDPWGG</sequence>
<name>A0A2B8BH16_9PROT</name>
<dbReference type="AlphaFoldDB" id="A0A2B8BH16"/>
<dbReference type="EMBL" id="PDKW01000041">
    <property type="protein sequence ID" value="PGH56517.1"/>
    <property type="molecule type" value="Genomic_DNA"/>
</dbReference>
<evidence type="ECO:0000313" key="1">
    <source>
        <dbReference type="EMBL" id="PGH56517.1"/>
    </source>
</evidence>
<evidence type="ECO:0000313" key="2">
    <source>
        <dbReference type="Proteomes" id="UP000225379"/>
    </source>
</evidence>
<organism evidence="1 2">
    <name type="scientific">Azospirillum palustre</name>
    <dbReference type="NCBI Taxonomy" id="2044885"/>
    <lineage>
        <taxon>Bacteria</taxon>
        <taxon>Pseudomonadati</taxon>
        <taxon>Pseudomonadota</taxon>
        <taxon>Alphaproteobacteria</taxon>
        <taxon>Rhodospirillales</taxon>
        <taxon>Azospirillaceae</taxon>
        <taxon>Azospirillum</taxon>
    </lineage>
</organism>